<keyword evidence="3" id="KW-1185">Reference proteome</keyword>
<keyword evidence="1" id="KW-1133">Transmembrane helix</keyword>
<feature type="transmembrane region" description="Helical" evidence="1">
    <location>
        <begin position="15"/>
        <end position="34"/>
    </location>
</feature>
<name>A0A3N9TAT6_9VIBR</name>
<dbReference type="RefSeq" id="WP_124939089.1">
    <property type="nucleotide sequence ID" value="NZ_RJVQ01000015.1"/>
</dbReference>
<sequence>MLEYLDRPIAFHRSFVNLGIGITGALLLSQALYWSKRTKHDERWFYKTQDEWSEETGMTRREIDTARGKLRKLGILLEKKQGIPCRLHYKINEPILIGLLEQTSLAESVRLDVTKEPGCAAQKCQTITENTQRLTETTKHSDRIRQTGIRSQRRENMLTMNSKFGLPEELKR</sequence>
<accession>A0A3N9TAT6</accession>
<proteinExistence type="predicted"/>
<dbReference type="OrthoDB" id="9151463at2"/>
<evidence type="ECO:0000313" key="2">
    <source>
        <dbReference type="EMBL" id="RQW61169.1"/>
    </source>
</evidence>
<dbReference type="EMBL" id="RJVQ01000015">
    <property type="protein sequence ID" value="RQW61169.1"/>
    <property type="molecule type" value="Genomic_DNA"/>
</dbReference>
<organism evidence="2 3">
    <name type="scientific">Vibrio viridaestus</name>
    <dbReference type="NCBI Taxonomy" id="2487322"/>
    <lineage>
        <taxon>Bacteria</taxon>
        <taxon>Pseudomonadati</taxon>
        <taxon>Pseudomonadota</taxon>
        <taxon>Gammaproteobacteria</taxon>
        <taxon>Vibrionales</taxon>
        <taxon>Vibrionaceae</taxon>
        <taxon>Vibrio</taxon>
    </lineage>
</organism>
<comment type="caution">
    <text evidence="2">The sequence shown here is derived from an EMBL/GenBank/DDBJ whole genome shotgun (WGS) entry which is preliminary data.</text>
</comment>
<protein>
    <submittedName>
        <fullName evidence="2">Uncharacterized protein</fullName>
    </submittedName>
</protein>
<gene>
    <name evidence="2" type="ORF">EES38_20550</name>
</gene>
<reference evidence="2 3" key="1">
    <citation type="submission" date="2018-11" db="EMBL/GenBank/DDBJ databases">
        <title>Vibrio LJC006 sp. nov., isolated from seawater during the bloom of the enteromorpha.</title>
        <authorList>
            <person name="Liang J."/>
        </authorList>
    </citation>
    <scope>NUCLEOTIDE SEQUENCE [LARGE SCALE GENOMIC DNA]</scope>
    <source>
        <strain evidence="2 3">LJC006</strain>
    </source>
</reference>
<keyword evidence="1" id="KW-0812">Transmembrane</keyword>
<evidence type="ECO:0000313" key="3">
    <source>
        <dbReference type="Proteomes" id="UP000281112"/>
    </source>
</evidence>
<evidence type="ECO:0000256" key="1">
    <source>
        <dbReference type="SAM" id="Phobius"/>
    </source>
</evidence>
<keyword evidence="1" id="KW-0472">Membrane</keyword>
<dbReference type="AlphaFoldDB" id="A0A3N9TAT6"/>
<dbReference type="Proteomes" id="UP000281112">
    <property type="component" value="Unassembled WGS sequence"/>
</dbReference>